<evidence type="ECO:0000256" key="2">
    <source>
        <dbReference type="SAM" id="MobiDB-lite"/>
    </source>
</evidence>
<evidence type="ECO:0000259" key="3">
    <source>
        <dbReference type="Pfam" id="PF00089"/>
    </source>
</evidence>
<dbReference type="SUPFAM" id="SSF50494">
    <property type="entry name" value="Trypsin-like serine proteases"/>
    <property type="match status" value="1"/>
</dbReference>
<feature type="non-terminal residue" evidence="4">
    <location>
        <position position="1"/>
    </location>
</feature>
<dbReference type="EMBL" id="CAJPIN010087740">
    <property type="protein sequence ID" value="CAG2068361.1"/>
    <property type="molecule type" value="Genomic_DNA"/>
</dbReference>
<dbReference type="Proteomes" id="UP001153148">
    <property type="component" value="Unassembled WGS sequence"/>
</dbReference>
<name>A0ABN7PNV2_TIMPD</name>
<protein>
    <recommendedName>
        <fullName evidence="3">Peptidase S1 domain-containing protein</fullName>
    </recommendedName>
</protein>
<dbReference type="InterPro" id="IPR001254">
    <property type="entry name" value="Trypsin_dom"/>
</dbReference>
<dbReference type="Gene3D" id="2.40.10.10">
    <property type="entry name" value="Trypsin-like serine proteases"/>
    <property type="match status" value="1"/>
</dbReference>
<feature type="domain" description="Peptidase S1" evidence="3">
    <location>
        <begin position="5"/>
        <end position="75"/>
    </location>
</feature>
<accession>A0ABN7PNV2</accession>
<feature type="region of interest" description="Disordered" evidence="2">
    <location>
        <begin position="175"/>
        <end position="195"/>
    </location>
</feature>
<dbReference type="InterPro" id="IPR043504">
    <property type="entry name" value="Peptidase_S1_PA_chymotrypsin"/>
</dbReference>
<keyword evidence="1" id="KW-1015">Disulfide bond</keyword>
<dbReference type="PANTHER" id="PTHR24252:SF7">
    <property type="entry name" value="HYALIN"/>
    <property type="match status" value="1"/>
</dbReference>
<dbReference type="InterPro" id="IPR009003">
    <property type="entry name" value="Peptidase_S1_PA"/>
</dbReference>
<dbReference type="Pfam" id="PF00089">
    <property type="entry name" value="Trypsin"/>
    <property type="match status" value="1"/>
</dbReference>
<comment type="caution">
    <text evidence="4">The sequence shown here is derived from an EMBL/GenBank/DDBJ whole genome shotgun (WGS) entry which is preliminary data.</text>
</comment>
<sequence length="195" mass="21213">DRPVDKQVFKVTKVTSHPDYDRDKNDIALVELDHEADFDDYVRPACLYVLPKDPTRSAVTTGWGKTTTGEGLASTRLGNKPLLRGSIKPFWLCSSSVATHITCAAGNLGTDGLVPDTTGQLGKTHLGQPSSRLGFDSFFRGTLPGLPDQEHPQEGMPQVLVRAVTTRRHSARIIRPGTSPRQRGVTSCPGQGSWH</sequence>
<evidence type="ECO:0000256" key="1">
    <source>
        <dbReference type="ARBA" id="ARBA00023157"/>
    </source>
</evidence>
<dbReference type="PANTHER" id="PTHR24252">
    <property type="entry name" value="ACROSIN-RELATED"/>
    <property type="match status" value="1"/>
</dbReference>
<feature type="compositionally biased region" description="Polar residues" evidence="2">
    <location>
        <begin position="179"/>
        <end position="195"/>
    </location>
</feature>
<reference evidence="4" key="1">
    <citation type="submission" date="2021-03" db="EMBL/GenBank/DDBJ databases">
        <authorList>
            <person name="Tran Van P."/>
        </authorList>
    </citation>
    <scope>NUCLEOTIDE SEQUENCE</scope>
</reference>
<gene>
    <name evidence="4" type="ORF">TPAB3V08_LOCUS15304</name>
</gene>
<proteinExistence type="predicted"/>
<keyword evidence="5" id="KW-1185">Reference proteome</keyword>
<evidence type="ECO:0000313" key="4">
    <source>
        <dbReference type="EMBL" id="CAG2068361.1"/>
    </source>
</evidence>
<evidence type="ECO:0000313" key="5">
    <source>
        <dbReference type="Proteomes" id="UP001153148"/>
    </source>
</evidence>
<organism evidence="4 5">
    <name type="scientific">Timema podura</name>
    <name type="common">Walking stick</name>
    <dbReference type="NCBI Taxonomy" id="61482"/>
    <lineage>
        <taxon>Eukaryota</taxon>
        <taxon>Metazoa</taxon>
        <taxon>Ecdysozoa</taxon>
        <taxon>Arthropoda</taxon>
        <taxon>Hexapoda</taxon>
        <taxon>Insecta</taxon>
        <taxon>Pterygota</taxon>
        <taxon>Neoptera</taxon>
        <taxon>Polyneoptera</taxon>
        <taxon>Phasmatodea</taxon>
        <taxon>Timematodea</taxon>
        <taxon>Timematoidea</taxon>
        <taxon>Timematidae</taxon>
        <taxon>Timema</taxon>
    </lineage>
</organism>